<organism evidence="3 4">
    <name type="scientific">Sinorhizobium mexicanum</name>
    <dbReference type="NCBI Taxonomy" id="375549"/>
    <lineage>
        <taxon>Bacteria</taxon>
        <taxon>Pseudomonadati</taxon>
        <taxon>Pseudomonadota</taxon>
        <taxon>Alphaproteobacteria</taxon>
        <taxon>Hyphomicrobiales</taxon>
        <taxon>Rhizobiaceae</taxon>
        <taxon>Sinorhizobium/Ensifer group</taxon>
        <taxon>Sinorhizobium</taxon>
    </lineage>
</organism>
<dbReference type="SUPFAM" id="SSF48452">
    <property type="entry name" value="TPR-like"/>
    <property type="match status" value="1"/>
</dbReference>
<dbReference type="SUPFAM" id="SSF55073">
    <property type="entry name" value="Nucleotide cyclase"/>
    <property type="match status" value="1"/>
</dbReference>
<dbReference type="Gene3D" id="1.25.40.10">
    <property type="entry name" value="Tetratricopeptide repeat domain"/>
    <property type="match status" value="2"/>
</dbReference>
<dbReference type="Gene3D" id="3.30.70.1230">
    <property type="entry name" value="Nucleotide cyclase"/>
    <property type="match status" value="1"/>
</dbReference>
<feature type="repeat" description="TPR" evidence="1">
    <location>
        <begin position="545"/>
        <end position="578"/>
    </location>
</feature>
<dbReference type="Proteomes" id="UP000510721">
    <property type="component" value="Chromosome"/>
</dbReference>
<dbReference type="InterPro" id="IPR011990">
    <property type="entry name" value="TPR-like_helical_dom_sf"/>
</dbReference>
<keyword evidence="1" id="KW-0802">TPR repeat</keyword>
<proteinExistence type="predicted"/>
<dbReference type="Gene3D" id="3.40.50.10070">
    <property type="entry name" value="TolB, N-terminal domain"/>
    <property type="match status" value="1"/>
</dbReference>
<evidence type="ECO:0000313" key="3">
    <source>
        <dbReference type="EMBL" id="QLL62216.1"/>
    </source>
</evidence>
<dbReference type="PANTHER" id="PTHR43081:SF19">
    <property type="entry name" value="PH-SENSITIVE ADENYLATE CYCLASE RV1264"/>
    <property type="match status" value="1"/>
</dbReference>
<evidence type="ECO:0000313" key="4">
    <source>
        <dbReference type="Proteomes" id="UP000510721"/>
    </source>
</evidence>
<dbReference type="EMBL" id="CP041238">
    <property type="protein sequence ID" value="QLL62216.1"/>
    <property type="molecule type" value="Genomic_DNA"/>
</dbReference>
<accession>A0A859QP67</accession>
<evidence type="ECO:0000259" key="2">
    <source>
        <dbReference type="PROSITE" id="PS50125"/>
    </source>
</evidence>
<gene>
    <name evidence="3" type="ORF">FKV68_12570</name>
</gene>
<protein>
    <recommendedName>
        <fullName evidence="2">Guanylate cyclase domain-containing protein</fullName>
    </recommendedName>
</protein>
<feature type="domain" description="Guanylate cyclase" evidence="2">
    <location>
        <begin position="33"/>
        <end position="148"/>
    </location>
</feature>
<dbReference type="PROSITE" id="PS50005">
    <property type="entry name" value="TPR"/>
    <property type="match status" value="1"/>
</dbReference>
<dbReference type="InterPro" id="IPR019734">
    <property type="entry name" value="TPR_rpt"/>
</dbReference>
<dbReference type="InterPro" id="IPR001054">
    <property type="entry name" value="A/G_cyclase"/>
</dbReference>
<dbReference type="Pfam" id="PF00211">
    <property type="entry name" value="Guanylate_cyc"/>
    <property type="match status" value="1"/>
</dbReference>
<dbReference type="KEGG" id="emx:FKV68_12570"/>
<dbReference type="PROSITE" id="PS50125">
    <property type="entry name" value="GUANYLATE_CYCLASE_2"/>
    <property type="match status" value="1"/>
</dbReference>
<dbReference type="Pfam" id="PF13181">
    <property type="entry name" value="TPR_8"/>
    <property type="match status" value="1"/>
</dbReference>
<reference evidence="3 4" key="1">
    <citation type="submission" date="2019-06" db="EMBL/GenBank/DDBJ databases">
        <title>Complete genome sequence of Ensifer mexicanus ITTG R7 isolated from nodules of Acacia angustissima (Mill.) Kuntze.</title>
        <authorList>
            <person name="Rincon-Rosales R."/>
            <person name="Rogel M.A."/>
            <person name="Guerrero G."/>
            <person name="Rincon-Molina C.I."/>
            <person name="Lopez-Lopez A."/>
            <person name="Martinez-Romero E."/>
        </authorList>
    </citation>
    <scope>NUCLEOTIDE SEQUENCE [LARGE SCALE GENOMIC DNA]</scope>
    <source>
        <strain evidence="3 4">ITTG R7</strain>
    </source>
</reference>
<dbReference type="SMART" id="SM00028">
    <property type="entry name" value="TPR"/>
    <property type="match status" value="3"/>
</dbReference>
<name>A0A859QP67_9HYPH</name>
<dbReference type="GO" id="GO:0004016">
    <property type="term" value="F:adenylate cyclase activity"/>
    <property type="evidence" value="ECO:0007669"/>
    <property type="project" value="UniProtKB-ARBA"/>
</dbReference>
<evidence type="ECO:0000256" key="1">
    <source>
        <dbReference type="PROSITE-ProRule" id="PRU00339"/>
    </source>
</evidence>
<dbReference type="CDD" id="cd07302">
    <property type="entry name" value="CHD"/>
    <property type="match status" value="1"/>
</dbReference>
<dbReference type="PANTHER" id="PTHR43081">
    <property type="entry name" value="ADENYLATE CYCLASE, TERMINAL-DIFFERENTIATION SPECIFIC-RELATED"/>
    <property type="match status" value="1"/>
</dbReference>
<dbReference type="GO" id="GO:0006171">
    <property type="term" value="P:cAMP biosynthetic process"/>
    <property type="evidence" value="ECO:0007669"/>
    <property type="project" value="TreeGrafter"/>
</dbReference>
<sequence length="608" mass="67078">MNTLNFECPKINSMACCLMQSRRRASMDRRLAAILAADVVGFSRLMEADEPGTLTSLMTHQSELLNPKIAEHSGRVVKFIGDGILAEFQSVLDAVACAVDIQRAMIVRNDPIPPDRRIEFRIGINLGDVILENGDIFGDGVNVASRLEGVARPGGIAVSAAVRDLVRERLDIAFEDTGDQHLKNITRPIRVYQLHLGKQTPKAANLIDTPFALPKRPSIAVLPFENMSGDPRQDYFADGLVDDLITELAKIHSLFVIARNSSFSYKGRSVDVKQVARDLGVRYVLEGSVRQSANRIRITGQLVEGAGATHVWADRLEGFAEDLFDLQDRFVTSIVGALEPSMRRAEIERALRKRPDTLDAYDLYLKALPHTHANSPAEAQKALQLLEEALKRDPNYALAHAYAAWCREQSYFRGGLDERDKSLALEHCNAAFNFGVDDPQVLSIAAFVQANLTHDYEAAILVLDRSLELNHNSALAYGFSALVNAHCQRNERAIEHALLALRLSPFDPLNYHPYCALTLAHWFSGRFEEAATYAALAVGANPNFSVTYAYLAAAYVELGNFDAARVAAKRLIELAPSFTISAFTRMGPFRPASVQSLANALKKIPLPL</sequence>
<dbReference type="AlphaFoldDB" id="A0A859QP67"/>
<keyword evidence="4" id="KW-1185">Reference proteome</keyword>
<dbReference type="InterPro" id="IPR029787">
    <property type="entry name" value="Nucleotide_cyclase"/>
</dbReference>
<dbReference type="SMART" id="SM00044">
    <property type="entry name" value="CYCc"/>
    <property type="match status" value="1"/>
</dbReference>
<dbReference type="InterPro" id="IPR050697">
    <property type="entry name" value="Adenylyl/Guanylyl_Cyclase_3/4"/>
</dbReference>
<dbReference type="GO" id="GO:0035556">
    <property type="term" value="P:intracellular signal transduction"/>
    <property type="evidence" value="ECO:0007669"/>
    <property type="project" value="InterPro"/>
</dbReference>